<organism evidence="1 2">
    <name type="scientific">Blepharisma stoltei</name>
    <dbReference type="NCBI Taxonomy" id="1481888"/>
    <lineage>
        <taxon>Eukaryota</taxon>
        <taxon>Sar</taxon>
        <taxon>Alveolata</taxon>
        <taxon>Ciliophora</taxon>
        <taxon>Postciliodesmatophora</taxon>
        <taxon>Heterotrichea</taxon>
        <taxon>Heterotrichida</taxon>
        <taxon>Blepharismidae</taxon>
        <taxon>Blepharisma</taxon>
    </lineage>
</organism>
<reference evidence="1" key="1">
    <citation type="submission" date="2021-09" db="EMBL/GenBank/DDBJ databases">
        <authorList>
            <consortium name="AG Swart"/>
            <person name="Singh M."/>
            <person name="Singh A."/>
            <person name="Seah K."/>
            <person name="Emmerich C."/>
        </authorList>
    </citation>
    <scope>NUCLEOTIDE SEQUENCE</scope>
    <source>
        <strain evidence="1">ATCC30299</strain>
    </source>
</reference>
<accession>A0AAU9IMY1</accession>
<protein>
    <submittedName>
        <fullName evidence="1">Uncharacterized protein</fullName>
    </submittedName>
</protein>
<evidence type="ECO:0000313" key="1">
    <source>
        <dbReference type="EMBL" id="CAG9316940.1"/>
    </source>
</evidence>
<dbReference type="AlphaFoldDB" id="A0AAU9IMY1"/>
<gene>
    <name evidence="1" type="ORF">BSTOLATCC_MIC17567</name>
</gene>
<dbReference type="Proteomes" id="UP001162131">
    <property type="component" value="Unassembled WGS sequence"/>
</dbReference>
<comment type="caution">
    <text evidence="1">The sequence shown here is derived from an EMBL/GenBank/DDBJ whole genome shotgun (WGS) entry which is preliminary data.</text>
</comment>
<keyword evidence="2" id="KW-1185">Reference proteome</keyword>
<proteinExistence type="predicted"/>
<evidence type="ECO:0000313" key="2">
    <source>
        <dbReference type="Proteomes" id="UP001162131"/>
    </source>
</evidence>
<sequence>MRNLCDYCSSYRNKWKNKGNSRRKLKEWRLFYCDAFQIPKHYLRENSKIPNWRKRWKSLSSCPFAKYQLLLDMGIEVVSQLEI</sequence>
<name>A0AAU9IMY1_9CILI</name>
<dbReference type="EMBL" id="CAJZBQ010000017">
    <property type="protein sequence ID" value="CAG9316940.1"/>
    <property type="molecule type" value="Genomic_DNA"/>
</dbReference>